<evidence type="ECO:0000313" key="2">
    <source>
        <dbReference type="EMBL" id="SFL23161.1"/>
    </source>
</evidence>
<dbReference type="AlphaFoldDB" id="A0A1I4G2D5"/>
<keyword evidence="3" id="KW-1185">Reference proteome</keyword>
<evidence type="ECO:0000313" key="3">
    <source>
        <dbReference type="Proteomes" id="UP000323300"/>
    </source>
</evidence>
<reference evidence="2 3" key="1">
    <citation type="submission" date="2016-10" db="EMBL/GenBank/DDBJ databases">
        <authorList>
            <person name="Varghese N."/>
            <person name="Submissions S."/>
        </authorList>
    </citation>
    <scope>NUCLEOTIDE SEQUENCE [LARGE SCALE GENOMIC DNA]</scope>
    <source>
        <strain evidence="2 3">DSM 21822</strain>
    </source>
</reference>
<dbReference type="PROSITE" id="PS50531">
    <property type="entry name" value="HTH_IS21"/>
    <property type="match status" value="1"/>
</dbReference>
<dbReference type="InterPro" id="IPR002560">
    <property type="entry name" value="Transposase_DDE"/>
</dbReference>
<organism evidence="2 3">
    <name type="scientific">Neomesorhizobium albiziae</name>
    <dbReference type="NCBI Taxonomy" id="335020"/>
    <lineage>
        <taxon>Bacteria</taxon>
        <taxon>Pseudomonadati</taxon>
        <taxon>Pseudomonadota</taxon>
        <taxon>Alphaproteobacteria</taxon>
        <taxon>Hyphomicrobiales</taxon>
        <taxon>Phyllobacteriaceae</taxon>
        <taxon>Neomesorhizobium</taxon>
    </lineage>
</organism>
<dbReference type="Pfam" id="PF01610">
    <property type="entry name" value="DDE_Tnp_ISL3"/>
    <property type="match status" value="2"/>
</dbReference>
<accession>A0A1I4G2D5</accession>
<dbReference type="PANTHER" id="PTHR33498">
    <property type="entry name" value="TRANSPOSASE FOR INSERTION SEQUENCE ELEMENT IS1557"/>
    <property type="match status" value="1"/>
</dbReference>
<feature type="domain" description="HTH IS21-type" evidence="1">
    <location>
        <begin position="165"/>
        <end position="227"/>
    </location>
</feature>
<dbReference type="SUPFAM" id="SSF46689">
    <property type="entry name" value="Homeodomain-like"/>
    <property type="match status" value="1"/>
</dbReference>
<dbReference type="EMBL" id="FOSL01000069">
    <property type="protein sequence ID" value="SFL23161.1"/>
    <property type="molecule type" value="Genomic_DNA"/>
</dbReference>
<dbReference type="InterPro" id="IPR017894">
    <property type="entry name" value="HTH_IS21_transposase_type"/>
</dbReference>
<dbReference type="InterPro" id="IPR009057">
    <property type="entry name" value="Homeodomain-like_sf"/>
</dbReference>
<name>A0A1I4G2D5_9HYPH</name>
<dbReference type="PANTHER" id="PTHR33498:SF1">
    <property type="entry name" value="TRANSPOSASE FOR INSERTION SEQUENCE ELEMENT IS1557"/>
    <property type="match status" value="1"/>
</dbReference>
<proteinExistence type="predicted"/>
<dbReference type="InterPro" id="IPR047951">
    <property type="entry name" value="Transpos_ISL3"/>
</dbReference>
<dbReference type="Proteomes" id="UP000323300">
    <property type="component" value="Unassembled WGS sequence"/>
</dbReference>
<gene>
    <name evidence="2" type="ORF">SAMN04488498_1693</name>
</gene>
<protein>
    <submittedName>
        <fullName evidence="2">Transposase</fullName>
    </submittedName>
</protein>
<dbReference type="NCBIfam" id="NF033550">
    <property type="entry name" value="transpos_ISL3"/>
    <property type="match status" value="1"/>
</dbReference>
<evidence type="ECO:0000259" key="1">
    <source>
        <dbReference type="PROSITE" id="PS50531"/>
    </source>
</evidence>
<sequence length="402" mass="44993">MPVSGDTLLRMIHAASFEPPEAPRVVGIDDWAWRKGQRYGTIICDLERNRVLDLLPDRNADTVASWLEGHPGIEVIARDRAGVYAEGARRGAPDATQVADRWHLLQNLGEALRLAVGRHRKAVSAAGKAMASEMAGNDDARPEPPVETSPKLDCLRRSRRKQRSELYAEILDLREAGRSPRQIAPRIGMNVRTVERWLAAGGEPEHRRPPARSVLMDPFREYLEKCLQEGQRNGLQLWTEIKRRGFKGSRATVYRWVAARKARPPLVAPQSPWRLPSRRNCAWLLSEDPTSLEAQTERFLHHLHENAPELSIAGELARRFAALIRGDDDAGLEQWIADATNSELASLAAGIGRDIEAVRAAITQPWSTSPVEGQINRLKTIKRQMYGRSGYPLLRSRLLAAA</sequence>